<dbReference type="OrthoDB" id="256590at2"/>
<accession>A0A3E0WQC1</accession>
<dbReference type="EMBL" id="NFZW01000013">
    <property type="protein sequence ID" value="RFA35170.1"/>
    <property type="molecule type" value="Genomic_DNA"/>
</dbReference>
<organism evidence="1 2">
    <name type="scientific">Alkalilimnicola ehrlichii</name>
    <dbReference type="NCBI Taxonomy" id="351052"/>
    <lineage>
        <taxon>Bacteria</taxon>
        <taxon>Pseudomonadati</taxon>
        <taxon>Pseudomonadota</taxon>
        <taxon>Gammaproteobacteria</taxon>
        <taxon>Chromatiales</taxon>
        <taxon>Ectothiorhodospiraceae</taxon>
        <taxon>Alkalilimnicola</taxon>
    </lineage>
</organism>
<dbReference type="GO" id="GO:0006310">
    <property type="term" value="P:DNA recombination"/>
    <property type="evidence" value="ECO:0007669"/>
    <property type="project" value="UniProtKB-ARBA"/>
</dbReference>
<dbReference type="Gene3D" id="3.30.390.80">
    <property type="entry name" value="DNA repair protein Rad52/59/22"/>
    <property type="match status" value="1"/>
</dbReference>
<proteinExistence type="predicted"/>
<dbReference type="GO" id="GO:0006302">
    <property type="term" value="P:double-strand break repair"/>
    <property type="evidence" value="ECO:0007669"/>
    <property type="project" value="UniProtKB-ARBA"/>
</dbReference>
<evidence type="ECO:0000313" key="2">
    <source>
        <dbReference type="Proteomes" id="UP000256763"/>
    </source>
</evidence>
<dbReference type="AlphaFoldDB" id="A0A3E0WQC1"/>
<dbReference type="Proteomes" id="UP000256763">
    <property type="component" value="Unassembled WGS sequence"/>
</dbReference>
<comment type="caution">
    <text evidence="1">The sequence shown here is derived from an EMBL/GenBank/DDBJ whole genome shotgun (WGS) entry which is preliminary data.</text>
</comment>
<gene>
    <name evidence="1" type="ORF">CAL65_13785</name>
</gene>
<sequence length="232" mass="25977">MGNQNLQIWEAVEKTDPQHTKPFNRGGGFKGTATNATYLAKRATETFGPMGIGWGVEVEREEYVEGAPLDGNGTRETIHKVLVKLWYKHGEQRGEIRQYGQTTFIGKNKHGLTTDEEHAKKSLTDGMSKCLSLLGFSADIHLGRYDDNKYVAEVSREFSEKREAERRANSPKISEQQCGKILDLIKATDTDVIKFCDAYGIQEVNELLAADFDGAYGALTKKLNKKRQEATQ</sequence>
<protein>
    <recommendedName>
        <fullName evidence="3">Rad52/22 double-strand break repair protein</fullName>
    </recommendedName>
</protein>
<keyword evidence="2" id="KW-1185">Reference proteome</keyword>
<name>A0A3E0WQC1_9GAMM</name>
<evidence type="ECO:0000313" key="1">
    <source>
        <dbReference type="EMBL" id="RFA35170.1"/>
    </source>
</evidence>
<reference evidence="2" key="1">
    <citation type="submission" date="2017-05" db="EMBL/GenBank/DDBJ databases">
        <authorList>
            <person name="Sharma S."/>
            <person name="Sidhu C."/>
            <person name="Pinnaka A.K."/>
        </authorList>
    </citation>
    <scope>NUCLEOTIDE SEQUENCE [LARGE SCALE GENOMIC DNA]</scope>
    <source>
        <strain evidence="2">AK93</strain>
    </source>
</reference>
<dbReference type="InterPro" id="IPR042525">
    <property type="entry name" value="Rad52_Rad59_Rad22_sf"/>
</dbReference>
<dbReference type="RefSeq" id="WP_116304216.1">
    <property type="nucleotide sequence ID" value="NZ_NFZV01000047.1"/>
</dbReference>
<evidence type="ECO:0008006" key="3">
    <source>
        <dbReference type="Google" id="ProtNLM"/>
    </source>
</evidence>